<dbReference type="Proteomes" id="UP001499954">
    <property type="component" value="Unassembled WGS sequence"/>
</dbReference>
<comment type="caution">
    <text evidence="1">The sequence shown here is derived from an EMBL/GenBank/DDBJ whole genome shotgun (WGS) entry which is preliminary data.</text>
</comment>
<evidence type="ECO:0000313" key="1">
    <source>
        <dbReference type="EMBL" id="GAA1950538.1"/>
    </source>
</evidence>
<dbReference type="RefSeq" id="WP_157413632.1">
    <property type="nucleotide sequence ID" value="NZ_BAAAMK010000002.1"/>
</dbReference>
<evidence type="ECO:0000313" key="2">
    <source>
        <dbReference type="Proteomes" id="UP001499954"/>
    </source>
</evidence>
<proteinExistence type="predicted"/>
<gene>
    <name evidence="1" type="ORF">GCM10009717_15850</name>
</gene>
<reference evidence="2" key="1">
    <citation type="journal article" date="2019" name="Int. J. Syst. Evol. Microbiol.">
        <title>The Global Catalogue of Microorganisms (GCM) 10K type strain sequencing project: providing services to taxonomists for standard genome sequencing and annotation.</title>
        <authorList>
            <consortium name="The Broad Institute Genomics Platform"/>
            <consortium name="The Broad Institute Genome Sequencing Center for Infectious Disease"/>
            <person name="Wu L."/>
            <person name="Ma J."/>
        </authorList>
    </citation>
    <scope>NUCLEOTIDE SEQUENCE [LARGE SCALE GENOMIC DNA]</scope>
    <source>
        <strain evidence="2">JCM 13584</strain>
    </source>
</reference>
<organism evidence="1 2">
    <name type="scientific">Agromyces allii</name>
    <dbReference type="NCBI Taxonomy" id="393607"/>
    <lineage>
        <taxon>Bacteria</taxon>
        <taxon>Bacillati</taxon>
        <taxon>Actinomycetota</taxon>
        <taxon>Actinomycetes</taxon>
        <taxon>Micrococcales</taxon>
        <taxon>Microbacteriaceae</taxon>
        <taxon>Agromyces</taxon>
    </lineage>
</organism>
<accession>A0ABP5BQ84</accession>
<sequence length="107" mass="11343">MARRIARGLVDHAGEGWSSLTAAEAAVRGVVLRLDAREVAELGVCGAAVLAAGRDPTLTRARRFAADYFLTLPLTTRGSSAGSRNYWRLSSTISNAVPRAIRAFGVT</sequence>
<dbReference type="EMBL" id="BAAAMK010000002">
    <property type="protein sequence ID" value="GAA1950538.1"/>
    <property type="molecule type" value="Genomic_DNA"/>
</dbReference>
<keyword evidence="2" id="KW-1185">Reference proteome</keyword>
<name>A0ABP5BQ84_9MICO</name>
<protein>
    <submittedName>
        <fullName evidence="1">Uncharacterized protein</fullName>
    </submittedName>
</protein>